<evidence type="ECO:0000313" key="2">
    <source>
        <dbReference type="Proteomes" id="UP000276133"/>
    </source>
</evidence>
<reference evidence="1 2" key="1">
    <citation type="journal article" date="2018" name="Sci. Rep.">
        <title>Genomic signatures of local adaptation to the degree of environmental predictability in rotifers.</title>
        <authorList>
            <person name="Franch-Gras L."/>
            <person name="Hahn C."/>
            <person name="Garcia-Roger E.M."/>
            <person name="Carmona M.J."/>
            <person name="Serra M."/>
            <person name="Gomez A."/>
        </authorList>
    </citation>
    <scope>NUCLEOTIDE SEQUENCE [LARGE SCALE GENOMIC DNA]</scope>
    <source>
        <strain evidence="1">HYR1</strain>
    </source>
</reference>
<dbReference type="Proteomes" id="UP000276133">
    <property type="component" value="Unassembled WGS sequence"/>
</dbReference>
<dbReference type="EMBL" id="REGN01001210">
    <property type="protein sequence ID" value="RNA36245.1"/>
    <property type="molecule type" value="Genomic_DNA"/>
</dbReference>
<comment type="caution">
    <text evidence="1">The sequence shown here is derived from an EMBL/GenBank/DDBJ whole genome shotgun (WGS) entry which is preliminary data.</text>
</comment>
<gene>
    <name evidence="1" type="ORF">BpHYR1_049142</name>
</gene>
<accession>A0A3M7SKM1</accession>
<keyword evidence="2" id="KW-1185">Reference proteome</keyword>
<evidence type="ECO:0000313" key="1">
    <source>
        <dbReference type="EMBL" id="RNA36245.1"/>
    </source>
</evidence>
<dbReference type="AlphaFoldDB" id="A0A3M7SKM1"/>
<sequence length="116" mass="13988">MIDEIKKLLIQANPKLSERYVRAGLSHSIQFVVRLMEECKTGRKKKTDRLEFKLYLIIKSTKFDHKFQVAQLIKYQFNLNYSFFILKSLNVTFDQKLFDLDVRIYQILFDMLKDNE</sequence>
<name>A0A3M7SKM1_BRAPC</name>
<proteinExistence type="predicted"/>
<organism evidence="1 2">
    <name type="scientific">Brachionus plicatilis</name>
    <name type="common">Marine rotifer</name>
    <name type="synonym">Brachionus muelleri</name>
    <dbReference type="NCBI Taxonomy" id="10195"/>
    <lineage>
        <taxon>Eukaryota</taxon>
        <taxon>Metazoa</taxon>
        <taxon>Spiralia</taxon>
        <taxon>Gnathifera</taxon>
        <taxon>Rotifera</taxon>
        <taxon>Eurotatoria</taxon>
        <taxon>Monogononta</taxon>
        <taxon>Pseudotrocha</taxon>
        <taxon>Ploima</taxon>
        <taxon>Brachionidae</taxon>
        <taxon>Brachionus</taxon>
    </lineage>
</organism>
<protein>
    <submittedName>
        <fullName evidence="1">Uncharacterized protein</fullName>
    </submittedName>
</protein>